<protein>
    <recommendedName>
        <fullName evidence="8">Biotin transporter</fullName>
    </recommendedName>
</protein>
<evidence type="ECO:0000256" key="2">
    <source>
        <dbReference type="ARBA" id="ARBA00010692"/>
    </source>
</evidence>
<dbReference type="Proteomes" id="UP000189735">
    <property type="component" value="Unassembled WGS sequence"/>
</dbReference>
<evidence type="ECO:0000256" key="6">
    <source>
        <dbReference type="ARBA" id="ARBA00022989"/>
    </source>
</evidence>
<evidence type="ECO:0000313" key="11">
    <source>
        <dbReference type="Proteomes" id="UP000189735"/>
    </source>
</evidence>
<feature type="transmembrane region" description="Helical" evidence="9">
    <location>
        <begin position="61"/>
        <end position="80"/>
    </location>
</feature>
<dbReference type="PANTHER" id="PTHR34295:SF4">
    <property type="entry name" value="BIOTIN TRANSPORTER BIOY-RELATED"/>
    <property type="match status" value="1"/>
</dbReference>
<dbReference type="InterPro" id="IPR003784">
    <property type="entry name" value="BioY"/>
</dbReference>
<reference evidence="11" key="1">
    <citation type="submission" date="2017-02" db="EMBL/GenBank/DDBJ databases">
        <authorList>
            <person name="Varghese N."/>
            <person name="Submissions S."/>
        </authorList>
    </citation>
    <scope>NUCLEOTIDE SEQUENCE [LARGE SCALE GENOMIC DNA]</scope>
    <source>
        <strain evidence="11">VKM Ac-2052</strain>
    </source>
</reference>
<dbReference type="PANTHER" id="PTHR34295">
    <property type="entry name" value="BIOTIN TRANSPORTER BIOY"/>
    <property type="match status" value="1"/>
</dbReference>
<feature type="transmembrane region" description="Helical" evidence="9">
    <location>
        <begin position="92"/>
        <end position="111"/>
    </location>
</feature>
<sequence>MFRQAAWDVRDTTRVAAFAALIAVLGLPGAVPVFGGAVPITLQTLGVMLAGTILGPWRGAAAILTFEALVLFGLPIVSGGRGGAGMFVGPSAGYLLGWIFGVVVIGAIASVGSERPRWWRTAVACVTGGILVVYAFGIPIQALVTRLPLVETALTSTVFLPGDLVKAVLATVITLTLWRAYPRAFSRGTNPKHPVDTDVTA</sequence>
<comment type="similarity">
    <text evidence="2 8">Belongs to the BioY family.</text>
</comment>
<gene>
    <name evidence="10" type="ORF">SAMN06295879_0613</name>
</gene>
<name>A0A1T4X659_9MICO</name>
<organism evidence="10 11">
    <name type="scientific">Agreia bicolorata</name>
    <dbReference type="NCBI Taxonomy" id="110935"/>
    <lineage>
        <taxon>Bacteria</taxon>
        <taxon>Bacillati</taxon>
        <taxon>Actinomycetota</taxon>
        <taxon>Actinomycetes</taxon>
        <taxon>Micrococcales</taxon>
        <taxon>Microbacteriaceae</taxon>
        <taxon>Agreia</taxon>
    </lineage>
</organism>
<dbReference type="GO" id="GO:0005886">
    <property type="term" value="C:plasma membrane"/>
    <property type="evidence" value="ECO:0007669"/>
    <property type="project" value="UniProtKB-SubCell"/>
</dbReference>
<evidence type="ECO:0000256" key="9">
    <source>
        <dbReference type="SAM" id="Phobius"/>
    </source>
</evidence>
<proteinExistence type="inferred from homology"/>
<evidence type="ECO:0000256" key="1">
    <source>
        <dbReference type="ARBA" id="ARBA00004651"/>
    </source>
</evidence>
<dbReference type="AlphaFoldDB" id="A0A1T4X659"/>
<keyword evidence="4 8" id="KW-1003">Cell membrane</keyword>
<evidence type="ECO:0000256" key="5">
    <source>
        <dbReference type="ARBA" id="ARBA00022692"/>
    </source>
</evidence>
<feature type="transmembrane region" description="Helical" evidence="9">
    <location>
        <begin position="123"/>
        <end position="144"/>
    </location>
</feature>
<feature type="transmembrane region" description="Helical" evidence="9">
    <location>
        <begin position="12"/>
        <end position="31"/>
    </location>
</feature>
<dbReference type="RefSeq" id="WP_078713344.1">
    <property type="nucleotide sequence ID" value="NZ_FUYG01000002.1"/>
</dbReference>
<feature type="transmembrane region" description="Helical" evidence="9">
    <location>
        <begin position="164"/>
        <end position="181"/>
    </location>
</feature>
<evidence type="ECO:0000256" key="3">
    <source>
        <dbReference type="ARBA" id="ARBA00022448"/>
    </source>
</evidence>
<evidence type="ECO:0000256" key="4">
    <source>
        <dbReference type="ARBA" id="ARBA00022475"/>
    </source>
</evidence>
<dbReference type="PIRSF" id="PIRSF016661">
    <property type="entry name" value="BioY"/>
    <property type="match status" value="1"/>
</dbReference>
<keyword evidence="7 8" id="KW-0472">Membrane</keyword>
<accession>A0A1T4X659</accession>
<keyword evidence="3 8" id="KW-0813">Transport</keyword>
<dbReference type="GO" id="GO:0015225">
    <property type="term" value="F:biotin transmembrane transporter activity"/>
    <property type="evidence" value="ECO:0007669"/>
    <property type="project" value="UniProtKB-UniRule"/>
</dbReference>
<evidence type="ECO:0000256" key="7">
    <source>
        <dbReference type="ARBA" id="ARBA00023136"/>
    </source>
</evidence>
<evidence type="ECO:0000313" key="10">
    <source>
        <dbReference type="EMBL" id="SKA84545.1"/>
    </source>
</evidence>
<dbReference type="Pfam" id="PF02632">
    <property type="entry name" value="BioY"/>
    <property type="match status" value="1"/>
</dbReference>
<dbReference type="Gene3D" id="1.10.1760.20">
    <property type="match status" value="1"/>
</dbReference>
<evidence type="ECO:0000256" key="8">
    <source>
        <dbReference type="PIRNR" id="PIRNR016661"/>
    </source>
</evidence>
<keyword evidence="6 9" id="KW-1133">Transmembrane helix</keyword>
<keyword evidence="5 9" id="KW-0812">Transmembrane</keyword>
<comment type="subcellular location">
    <subcellularLocation>
        <location evidence="1 8">Cell membrane</location>
        <topology evidence="1 8">Multi-pass membrane protein</topology>
    </subcellularLocation>
</comment>
<dbReference type="EMBL" id="FUYG01000002">
    <property type="protein sequence ID" value="SKA84545.1"/>
    <property type="molecule type" value="Genomic_DNA"/>
</dbReference>